<dbReference type="InterPro" id="IPR001878">
    <property type="entry name" value="Znf_CCHC"/>
</dbReference>
<feature type="domain" description="CCHC-type" evidence="3">
    <location>
        <begin position="242"/>
        <end position="255"/>
    </location>
</feature>
<dbReference type="Pfam" id="PF14223">
    <property type="entry name" value="Retrotran_gag_2"/>
    <property type="match status" value="1"/>
</dbReference>
<organism evidence="4 5">
    <name type="scientific">Solanum tuberosum</name>
    <name type="common">Potato</name>
    <dbReference type="NCBI Taxonomy" id="4113"/>
    <lineage>
        <taxon>Eukaryota</taxon>
        <taxon>Viridiplantae</taxon>
        <taxon>Streptophyta</taxon>
        <taxon>Embryophyta</taxon>
        <taxon>Tracheophyta</taxon>
        <taxon>Spermatophyta</taxon>
        <taxon>Magnoliopsida</taxon>
        <taxon>eudicotyledons</taxon>
        <taxon>Gunneridae</taxon>
        <taxon>Pentapetalae</taxon>
        <taxon>asterids</taxon>
        <taxon>lamiids</taxon>
        <taxon>Solanales</taxon>
        <taxon>Solanaceae</taxon>
        <taxon>Solanoideae</taxon>
        <taxon>Solaneae</taxon>
        <taxon>Solanum</taxon>
    </lineage>
</organism>
<evidence type="ECO:0000313" key="4">
    <source>
        <dbReference type="EMBL" id="KAH0737668.1"/>
    </source>
</evidence>
<dbReference type="PANTHER" id="PTHR35317">
    <property type="entry name" value="OS04G0629600 PROTEIN"/>
    <property type="match status" value="1"/>
</dbReference>
<evidence type="ECO:0000256" key="2">
    <source>
        <dbReference type="SAM" id="MobiDB-lite"/>
    </source>
</evidence>
<sequence length="398" mass="46184">MLMENFLRSKEYWPIVEDGINTPAEGKTLTNAQKAELEEKNLKDLKAKNYLFQAIDRPILETILCKETSKDIWDSMKKIYQGTARMKRAQFQSLRRDFETLQMKEGESVMSYCARTMEISNKMRFHGEKMNDVIIVDKILRSLTPKYDYVICSTEESKDIDELSLDELQSPLLVHEQKMNRNSTSEEQALKASTFIPSNYRGRGRGRGRGDRRNREGGRNFRVNDDNGKGRGKNFDKSKVECYRCHKFGHYQSECYTRLPNEKDEKSNFVESKETETLLMATQAHEEPLQDVWYLDTGCSNHMSGRQLQEKGYFILIGKGVCEIFSPTREAIVVVKMNSNRLFPLTIESIKSCLKAEAFQKFSSPPKFVKNVLLANNIVLNFQKGSRGEQKQFWNWCI</sequence>
<keyword evidence="5" id="KW-1185">Reference proteome</keyword>
<accession>A0ABQ7TTA5</accession>
<name>A0ABQ7TTA5_SOLTU</name>
<feature type="compositionally biased region" description="Basic and acidic residues" evidence="2">
    <location>
        <begin position="208"/>
        <end position="230"/>
    </location>
</feature>
<reference evidence="4 5" key="1">
    <citation type="journal article" date="2021" name="bioRxiv">
        <title>Chromosome-scale and haplotype-resolved genome assembly of a tetraploid potato cultivar.</title>
        <authorList>
            <person name="Sun H."/>
            <person name="Jiao W.-B."/>
            <person name="Krause K."/>
            <person name="Campoy J.A."/>
            <person name="Goel M."/>
            <person name="Folz-Donahue K."/>
            <person name="Kukat C."/>
            <person name="Huettel B."/>
            <person name="Schneeberger K."/>
        </authorList>
    </citation>
    <scope>NUCLEOTIDE SEQUENCE [LARGE SCALE GENOMIC DNA]</scope>
    <source>
        <strain evidence="4">SolTubOtavaFocal</strain>
        <tissue evidence="4">Leaves</tissue>
    </source>
</reference>
<dbReference type="PANTHER" id="PTHR35317:SF27">
    <property type="entry name" value="RETROVIRUS-RELATED POL POLYPROTEIN FROM TRANSPOSON TNT 1-94"/>
    <property type="match status" value="1"/>
</dbReference>
<dbReference type="SUPFAM" id="SSF57756">
    <property type="entry name" value="Retrovirus zinc finger-like domains"/>
    <property type="match status" value="1"/>
</dbReference>
<dbReference type="PROSITE" id="PS50158">
    <property type="entry name" value="ZF_CCHC"/>
    <property type="match status" value="1"/>
</dbReference>
<gene>
    <name evidence="4" type="ORF">KY290_036373</name>
</gene>
<keyword evidence="1" id="KW-0863">Zinc-finger</keyword>
<proteinExistence type="predicted"/>
<evidence type="ECO:0000256" key="1">
    <source>
        <dbReference type="PROSITE-ProRule" id="PRU00047"/>
    </source>
</evidence>
<comment type="caution">
    <text evidence="4">The sequence shown here is derived from an EMBL/GenBank/DDBJ whole genome shotgun (WGS) entry which is preliminary data.</text>
</comment>
<dbReference type="Proteomes" id="UP000826656">
    <property type="component" value="Unassembled WGS sequence"/>
</dbReference>
<evidence type="ECO:0000313" key="5">
    <source>
        <dbReference type="Proteomes" id="UP000826656"/>
    </source>
</evidence>
<keyword evidence="1" id="KW-0479">Metal-binding</keyword>
<dbReference type="InterPro" id="IPR036875">
    <property type="entry name" value="Znf_CCHC_sf"/>
</dbReference>
<evidence type="ECO:0000259" key="3">
    <source>
        <dbReference type="PROSITE" id="PS50158"/>
    </source>
</evidence>
<dbReference type="EMBL" id="JAIVGD010000028">
    <property type="protein sequence ID" value="KAH0737668.1"/>
    <property type="molecule type" value="Genomic_DNA"/>
</dbReference>
<feature type="region of interest" description="Disordered" evidence="2">
    <location>
        <begin position="197"/>
        <end position="230"/>
    </location>
</feature>
<keyword evidence="1" id="KW-0862">Zinc</keyword>
<protein>
    <recommendedName>
        <fullName evidence="3">CCHC-type domain-containing protein</fullName>
    </recommendedName>
</protein>